<protein>
    <submittedName>
        <fullName evidence="1">Uncharacterized protein</fullName>
    </submittedName>
</protein>
<gene>
    <name evidence="1" type="ORF">G0Q07_14375</name>
</gene>
<sequence>MLCALCKNIEADKKNTHFLTDSVIRTCLNENGENIREKGLYFDISNENPFVEFNFQRRTTFEKLNTILGRQPDDLEIEKAKQIPFSVDFVFCSNCEKKFSEIEESFTKKYLKDFRNNQYTGNLKSINDYKLIKLFFLLQVWRTSICDSIFTIDEEVSEKLRLIFLNKEEIEPEVLNEFPISVTYLITEHNDDANKANFVGYTDDKNPNLIFMNDFIIQFYNNYDSIRFFDFYGLNDKTDYTNYLNLDTQAFIFKLFTAEQRINLLNEFILGDKIRALIDFYSENFARLWFSLFGNYPQISLIQSYLSFITNGSEKNLLHYTKDNIFKLTSKFIEKQLK</sequence>
<evidence type="ECO:0000313" key="1">
    <source>
        <dbReference type="EMBL" id="QIA08832.1"/>
    </source>
</evidence>
<dbReference type="KEGG" id="drc:G0Q07_14375"/>
<dbReference type="RefSeq" id="WP_163347321.1">
    <property type="nucleotide sequence ID" value="NZ_CP048409.1"/>
</dbReference>
<keyword evidence="2" id="KW-1185">Reference proteome</keyword>
<accession>A0A6C0RG77</accession>
<dbReference type="EMBL" id="CP048409">
    <property type="protein sequence ID" value="QIA08832.1"/>
    <property type="molecule type" value="Genomic_DNA"/>
</dbReference>
<evidence type="ECO:0000313" key="2">
    <source>
        <dbReference type="Proteomes" id="UP000474630"/>
    </source>
</evidence>
<dbReference type="Proteomes" id="UP000474630">
    <property type="component" value="Chromosome"/>
</dbReference>
<dbReference type="AlphaFoldDB" id="A0A6C0RG77"/>
<reference evidence="1 2" key="1">
    <citation type="submission" date="2020-02" db="EMBL/GenBank/DDBJ databases">
        <title>Genome sequencing for Draconibacterium sp. strain M1.</title>
        <authorList>
            <person name="Park S.-J."/>
        </authorList>
    </citation>
    <scope>NUCLEOTIDE SEQUENCE [LARGE SCALE GENOMIC DNA]</scope>
    <source>
        <strain evidence="1 2">M1</strain>
    </source>
</reference>
<name>A0A6C0RG77_9BACT</name>
<organism evidence="1 2">
    <name type="scientific">Draconibacterium halophilum</name>
    <dbReference type="NCBI Taxonomy" id="2706887"/>
    <lineage>
        <taxon>Bacteria</taxon>
        <taxon>Pseudomonadati</taxon>
        <taxon>Bacteroidota</taxon>
        <taxon>Bacteroidia</taxon>
        <taxon>Marinilabiliales</taxon>
        <taxon>Prolixibacteraceae</taxon>
        <taxon>Draconibacterium</taxon>
    </lineage>
</organism>
<proteinExistence type="predicted"/>